<dbReference type="PANTHER" id="PTHR35176">
    <property type="entry name" value="HEME OXYGENASE HI_0854-RELATED"/>
    <property type="match status" value="1"/>
</dbReference>
<evidence type="ECO:0000259" key="2">
    <source>
        <dbReference type="Pfam" id="PF01243"/>
    </source>
</evidence>
<proteinExistence type="predicted"/>
<keyword evidence="1" id="KW-0560">Oxidoreductase</keyword>
<dbReference type="InterPro" id="IPR019967">
    <property type="entry name" value="F420-dep_enz_PPOX_Rv0121"/>
</dbReference>
<evidence type="ECO:0000256" key="1">
    <source>
        <dbReference type="ARBA" id="ARBA00023002"/>
    </source>
</evidence>
<dbReference type="SUPFAM" id="SSF50475">
    <property type="entry name" value="FMN-binding split barrel"/>
    <property type="match status" value="1"/>
</dbReference>
<dbReference type="Pfam" id="PF01243">
    <property type="entry name" value="PNPOx_N"/>
    <property type="match status" value="1"/>
</dbReference>
<dbReference type="Gene3D" id="2.30.110.10">
    <property type="entry name" value="Electron Transport, Fmn-binding Protein, Chain A"/>
    <property type="match status" value="1"/>
</dbReference>
<dbReference type="Proteomes" id="UP000198852">
    <property type="component" value="Unassembled WGS sequence"/>
</dbReference>
<keyword evidence="4" id="KW-1185">Reference proteome</keyword>
<reference evidence="4" key="1">
    <citation type="submission" date="2016-10" db="EMBL/GenBank/DDBJ databases">
        <authorList>
            <person name="Varghese N."/>
            <person name="Submissions S."/>
        </authorList>
    </citation>
    <scope>NUCLEOTIDE SEQUENCE [LARGE SCALE GENOMIC DNA]</scope>
    <source>
        <strain evidence="4">DSM 44771</strain>
    </source>
</reference>
<dbReference type="InterPro" id="IPR052019">
    <property type="entry name" value="F420H2_bilvrd_red/Heme_oxyg"/>
</dbReference>
<dbReference type="GO" id="GO:0070967">
    <property type="term" value="F:coenzyme F420 binding"/>
    <property type="evidence" value="ECO:0007669"/>
    <property type="project" value="TreeGrafter"/>
</dbReference>
<dbReference type="PANTHER" id="PTHR35176:SF2">
    <property type="entry name" value="F420H(2)-DEPENDENT REDUCTASE RV1155"/>
    <property type="match status" value="1"/>
</dbReference>
<dbReference type="EMBL" id="FOZX01000001">
    <property type="protein sequence ID" value="SFS44821.1"/>
    <property type="molecule type" value="Genomic_DNA"/>
</dbReference>
<dbReference type="AlphaFoldDB" id="A0A1I6PX53"/>
<dbReference type="InterPro" id="IPR011576">
    <property type="entry name" value="Pyridox_Oxase_N"/>
</dbReference>
<evidence type="ECO:0000313" key="4">
    <source>
        <dbReference type="Proteomes" id="UP000198852"/>
    </source>
</evidence>
<accession>A0A1I6PX53</accession>
<name>A0A1I6PX53_9PSEU</name>
<dbReference type="STRING" id="95161.SAMN05660874_01205"/>
<sequence length="137" mass="15187">MTMRINREQARDRIAAARVAHLASADATGTPHVVPIVLAASADELITAVDWKPKSGRTLRRIRNIEENPRVSVLADGYDEDWSKLWWARADGTAEIRDTHPLLDALIAKYPQYQGKPPGGPLIAVRVHRWSGWSSSG</sequence>
<dbReference type="GO" id="GO:0016627">
    <property type="term" value="F:oxidoreductase activity, acting on the CH-CH group of donors"/>
    <property type="evidence" value="ECO:0007669"/>
    <property type="project" value="TreeGrafter"/>
</dbReference>
<evidence type="ECO:0000313" key="3">
    <source>
        <dbReference type="EMBL" id="SFS44821.1"/>
    </source>
</evidence>
<feature type="domain" description="Pyridoxamine 5'-phosphate oxidase N-terminal" evidence="2">
    <location>
        <begin position="8"/>
        <end position="133"/>
    </location>
</feature>
<dbReference type="NCBIfam" id="TIGR03668">
    <property type="entry name" value="Rv0121_F420"/>
    <property type="match status" value="1"/>
</dbReference>
<dbReference type="GO" id="GO:0005829">
    <property type="term" value="C:cytosol"/>
    <property type="evidence" value="ECO:0007669"/>
    <property type="project" value="TreeGrafter"/>
</dbReference>
<dbReference type="InterPro" id="IPR012349">
    <property type="entry name" value="Split_barrel_FMN-bd"/>
</dbReference>
<protein>
    <submittedName>
        <fullName evidence="3">PPOX class probable F420-dependent enzyme, Rv0121 family</fullName>
    </submittedName>
</protein>
<gene>
    <name evidence="3" type="ORF">SAMN05660874_01205</name>
</gene>
<organism evidence="3 4">
    <name type="scientific">Saccharopolyspora flava</name>
    <dbReference type="NCBI Taxonomy" id="95161"/>
    <lineage>
        <taxon>Bacteria</taxon>
        <taxon>Bacillati</taxon>
        <taxon>Actinomycetota</taxon>
        <taxon>Actinomycetes</taxon>
        <taxon>Pseudonocardiales</taxon>
        <taxon>Pseudonocardiaceae</taxon>
        <taxon>Saccharopolyspora</taxon>
    </lineage>
</organism>